<evidence type="ECO:0000313" key="1">
    <source>
        <dbReference type="EMBL" id="ORD93679.1"/>
    </source>
</evidence>
<dbReference type="AlphaFoldDB" id="A0A1Y1S5J9"/>
<dbReference type="EMBL" id="LWDP01000055">
    <property type="protein sequence ID" value="ORD93679.1"/>
    <property type="molecule type" value="Genomic_DNA"/>
</dbReference>
<keyword evidence="2" id="KW-1185">Reference proteome</keyword>
<name>A0A1Y1S5J9_9MICR</name>
<sequence length="173" mass="20726">MSPFCRSNENVFKMPMLECSLYGVASSTVDYSNEYKHRRYTRVEHIYKRGDTHIYVHVDEDRKKHRLIYYSKVDRNKQRTCLALNMELFETNEDIFHVLEINKFTRISIMECEIEEFRISGYRVEINKENGSEEAMIKAYCYVDDVIEGEELLENVYTDLGIKMVYSTEMFMK</sequence>
<comment type="caution">
    <text evidence="1">The sequence shown here is derived from an EMBL/GenBank/DDBJ whole genome shotgun (WGS) entry which is preliminary data.</text>
</comment>
<reference evidence="1 2" key="1">
    <citation type="journal article" date="2017" name="Environ. Microbiol.">
        <title>Decay of the glycolytic pathway and adaptation to intranuclear parasitism within Enterocytozoonidae microsporidia.</title>
        <authorList>
            <person name="Wiredu Boakye D."/>
            <person name="Jaroenlak P."/>
            <person name="Prachumwat A."/>
            <person name="Williams T.A."/>
            <person name="Bateman K.S."/>
            <person name="Itsathitphaisarn O."/>
            <person name="Sritunyalucksana K."/>
            <person name="Paszkiewicz K.H."/>
            <person name="Moore K.A."/>
            <person name="Stentiford G.D."/>
            <person name="Williams B.A."/>
        </authorList>
    </citation>
    <scope>NUCLEOTIDE SEQUENCE [LARGE SCALE GENOMIC DNA]</scope>
    <source>
        <strain evidence="1 2">GB1</strain>
    </source>
</reference>
<organism evidence="1 2">
    <name type="scientific">Enterospora canceri</name>
    <dbReference type="NCBI Taxonomy" id="1081671"/>
    <lineage>
        <taxon>Eukaryota</taxon>
        <taxon>Fungi</taxon>
        <taxon>Fungi incertae sedis</taxon>
        <taxon>Microsporidia</taxon>
        <taxon>Enterocytozoonidae</taxon>
        <taxon>Enterospora</taxon>
    </lineage>
</organism>
<dbReference type="Proteomes" id="UP000192639">
    <property type="component" value="Unassembled WGS sequence"/>
</dbReference>
<accession>A0A1Y1S5J9</accession>
<proteinExistence type="predicted"/>
<evidence type="ECO:0008006" key="3">
    <source>
        <dbReference type="Google" id="ProtNLM"/>
    </source>
</evidence>
<evidence type="ECO:0000313" key="2">
    <source>
        <dbReference type="Proteomes" id="UP000192639"/>
    </source>
</evidence>
<gene>
    <name evidence="1" type="ORF">ECANGB1_1754</name>
</gene>
<dbReference type="OrthoDB" id="10570957at2759"/>
<protein>
    <recommendedName>
        <fullName evidence="3">CYTH domain-containing protein</fullName>
    </recommendedName>
</protein>
<dbReference type="VEuPathDB" id="MicrosporidiaDB:ECANGB1_1754"/>